<reference evidence="2" key="1">
    <citation type="submission" date="2016-10" db="EMBL/GenBank/DDBJ databases">
        <authorList>
            <person name="Varghese N."/>
            <person name="Submissions S."/>
        </authorList>
    </citation>
    <scope>NUCLEOTIDE SEQUENCE [LARGE SCALE GENOMIC DNA]</scope>
    <source>
        <strain evidence="2">DSM 44260</strain>
    </source>
</reference>
<proteinExistence type="predicted"/>
<organism evidence="1 2">
    <name type="scientific">Actinokineospora terrae</name>
    <dbReference type="NCBI Taxonomy" id="155974"/>
    <lineage>
        <taxon>Bacteria</taxon>
        <taxon>Bacillati</taxon>
        <taxon>Actinomycetota</taxon>
        <taxon>Actinomycetes</taxon>
        <taxon>Pseudonocardiales</taxon>
        <taxon>Pseudonocardiaceae</taxon>
        <taxon>Actinokineospora</taxon>
    </lineage>
</organism>
<dbReference type="EMBL" id="FOGI01000006">
    <property type="protein sequence ID" value="SER93921.1"/>
    <property type="molecule type" value="Genomic_DNA"/>
</dbReference>
<sequence length="172" mass="18399">MPQSPQRTKPLRRKRRRLIALVLAVLLVYPMVTYVQVLAYPGQASFAARTVDWLRQMGLDAPVNAIENWWYTRKQPGTDAPAVDALPSTRAPGVAAPGSRPADLTVHSGLSGEGKWVPGARAANGGAALYTTLVRPDPGHGSVVAGVAWLNQDLTAATLIPGTREPGRTSTW</sequence>
<keyword evidence="2" id="KW-1185">Reference proteome</keyword>
<dbReference type="AlphaFoldDB" id="A0A1H9T9T6"/>
<dbReference type="RefSeq" id="WP_177215588.1">
    <property type="nucleotide sequence ID" value="NZ_FOGI01000006.1"/>
</dbReference>
<gene>
    <name evidence="1" type="ORF">SAMN04487818_106146</name>
</gene>
<name>A0A1H9T9T6_9PSEU</name>
<protein>
    <submittedName>
        <fullName evidence="1">Uncharacterized protein</fullName>
    </submittedName>
</protein>
<accession>A0A1H9T9T6</accession>
<evidence type="ECO:0000313" key="1">
    <source>
        <dbReference type="EMBL" id="SER93921.1"/>
    </source>
</evidence>
<evidence type="ECO:0000313" key="2">
    <source>
        <dbReference type="Proteomes" id="UP000199051"/>
    </source>
</evidence>
<dbReference type="Proteomes" id="UP000199051">
    <property type="component" value="Unassembled WGS sequence"/>
</dbReference>
<dbReference type="STRING" id="155974.SAMN04487818_106146"/>